<keyword evidence="2" id="KW-1185">Reference proteome</keyword>
<organism evidence="1 2">
    <name type="scientific">Salmonella phage Felix O1 (isolate Felix O1-VT1)</name>
    <name type="common">Bacteriophage Felix O1</name>
    <dbReference type="NCBI Taxonomy" id="1283336"/>
    <lineage>
        <taxon>Viruses</taxon>
        <taxon>Duplodnaviria</taxon>
        <taxon>Heunggongvirae</taxon>
        <taxon>Uroviricota</taxon>
        <taxon>Caudoviricetes</taxon>
        <taxon>Andersonviridae</taxon>
        <taxon>Ounavirinae</taxon>
        <taxon>Felixounavirus</taxon>
        <taxon>Felixounavirus felixO1</taxon>
    </lineage>
</organism>
<organismHost>
    <name type="scientific">Salmonella</name>
    <dbReference type="NCBI Taxonomy" id="590"/>
</organismHost>
<protein>
    <submittedName>
        <fullName evidence="1">Uncharacterized protein</fullName>
    </submittedName>
</protein>
<evidence type="ECO:0000313" key="2">
    <source>
        <dbReference type="Proteomes" id="UP000009070"/>
    </source>
</evidence>
<reference evidence="1 2" key="1">
    <citation type="submission" date="2000-11" db="EMBL/GenBank/DDBJ databases">
        <title>Bacteriophage Felix O1: Genetic Characterization.</title>
        <authorList>
            <person name="Sriranganathan N."/>
            <person name="Whichard J.M."/>
            <person name="Pierson F.W."/>
            <person name="Kapur V."/>
            <person name="Weigt L.A."/>
        </authorList>
    </citation>
    <scope>NUCLEOTIDE SEQUENCE [LARGE SCALE GENOMIC DNA]</scope>
    <source>
        <strain evidence="1">Felix O1-VT1</strain>
    </source>
</reference>
<dbReference type="EMBL" id="AF320576">
    <property type="protein sequence ID" value="AAQ14738.1"/>
    <property type="molecule type" value="Genomic_DNA"/>
</dbReference>
<proteinExistence type="predicted"/>
<accession>Q6KG69</accession>
<evidence type="ECO:0000313" key="1">
    <source>
        <dbReference type="EMBL" id="AAQ14738.1"/>
    </source>
</evidence>
<dbReference type="Proteomes" id="UP000009070">
    <property type="component" value="Segment"/>
</dbReference>
<name>Q6KG69_BPFO1</name>
<sequence>MLTCIPAKIVQCCNSVLHNTPFIQVIYCVVWVITDKCSFTEVITIPKNHVIRVRRVVLVGVNELLTFLKAES</sequence>